<dbReference type="Gene3D" id="1.10.12.10">
    <property type="entry name" value="Lyase 2-enoyl-coa Hydratase, Chain A, domain 2"/>
    <property type="match status" value="1"/>
</dbReference>
<dbReference type="eggNOG" id="COG1024">
    <property type="taxonomic scope" value="Bacteria"/>
</dbReference>
<organism evidence="2 3">
    <name type="scientific">Amycolatopsis mediterranei (strain U-32)</name>
    <dbReference type="NCBI Taxonomy" id="749927"/>
    <lineage>
        <taxon>Bacteria</taxon>
        <taxon>Bacillati</taxon>
        <taxon>Actinomycetota</taxon>
        <taxon>Actinomycetes</taxon>
        <taxon>Pseudonocardiales</taxon>
        <taxon>Pseudonocardiaceae</taxon>
        <taxon>Amycolatopsis</taxon>
    </lineage>
</organism>
<dbReference type="HOGENOM" id="CLU_2969143_0_0_11"/>
<accession>A0A0H3DFQ1</accession>
<evidence type="ECO:0000256" key="1">
    <source>
        <dbReference type="ARBA" id="ARBA00005254"/>
    </source>
</evidence>
<comment type="similarity">
    <text evidence="1">Belongs to the enoyl-CoA hydratase/isomerase family.</text>
</comment>
<dbReference type="AlphaFoldDB" id="A0A0H3DFQ1"/>
<dbReference type="EMBL" id="CP002000">
    <property type="protein sequence ID" value="ADJ48938.1"/>
    <property type="molecule type" value="Genomic_DNA"/>
</dbReference>
<dbReference type="GeneID" id="92874868"/>
<dbReference type="KEGG" id="amd:AMED_7221"/>
<gene>
    <name evidence="2" type="ordered locus">AMED_7221</name>
</gene>
<name>A0A0H3DFQ1_AMYMU</name>
<dbReference type="Proteomes" id="UP000000328">
    <property type="component" value="Chromosome"/>
</dbReference>
<protein>
    <submittedName>
        <fullName evidence="2">Enoyl-CoA hydratase-related protein</fullName>
    </submittedName>
</protein>
<evidence type="ECO:0000313" key="3">
    <source>
        <dbReference type="Proteomes" id="UP000000328"/>
    </source>
</evidence>
<evidence type="ECO:0000313" key="2">
    <source>
        <dbReference type="EMBL" id="ADJ48938.1"/>
    </source>
</evidence>
<dbReference type="InterPro" id="IPR029045">
    <property type="entry name" value="ClpP/crotonase-like_dom_sf"/>
</dbReference>
<sequence>MALTYAKPAIDASTALPIEAGLALEADLITKCFASEDARHGLRSFVENGPWRATFRGR</sequence>
<dbReference type="OrthoDB" id="8452484at2"/>
<dbReference type="RefSeq" id="WP_013228983.1">
    <property type="nucleotide sequence ID" value="NC_014318.1"/>
</dbReference>
<reference evidence="2 3" key="1">
    <citation type="journal article" date="2010" name="Cell Res.">
        <title>Complete genome sequence of the rifamycin SV-producing Amycolatopsis mediterranei U32 revealed its genetic characteristics in phylogeny and metabolism.</title>
        <authorList>
            <person name="Zhao W."/>
            <person name="Zhong Y."/>
            <person name="Yuan H."/>
            <person name="Wang J."/>
            <person name="Zheng H."/>
            <person name="Wang Y."/>
            <person name="Cen X."/>
            <person name="Xu F."/>
            <person name="Bai J."/>
            <person name="Han X."/>
            <person name="Lu G."/>
            <person name="Zhu Y."/>
            <person name="Shao Z."/>
            <person name="Yan H."/>
            <person name="Li C."/>
            <person name="Peng N."/>
            <person name="Zhang Z."/>
            <person name="Zhang Y."/>
            <person name="Lin W."/>
            <person name="Fan Y."/>
            <person name="Qin Z."/>
            <person name="Hu Y."/>
            <person name="Zhu B."/>
            <person name="Wang S."/>
            <person name="Ding X."/>
            <person name="Zhao G.P."/>
        </authorList>
    </citation>
    <scope>NUCLEOTIDE SEQUENCE [LARGE SCALE GENOMIC DNA]</scope>
    <source>
        <strain evidence="3">U-32</strain>
    </source>
</reference>
<dbReference type="SUPFAM" id="SSF52096">
    <property type="entry name" value="ClpP/crotonase"/>
    <property type="match status" value="1"/>
</dbReference>
<dbReference type="PATRIC" id="fig|749927.5.peg.7508"/>
<dbReference type="InterPro" id="IPR014748">
    <property type="entry name" value="Enoyl-CoA_hydra_C"/>
</dbReference>
<proteinExistence type="inferred from homology"/>